<dbReference type="OrthoDB" id="5732969at2"/>
<feature type="signal peptide" evidence="1">
    <location>
        <begin position="1"/>
        <end position="25"/>
    </location>
</feature>
<gene>
    <name evidence="2" type="ORF">D3879_10040</name>
</gene>
<evidence type="ECO:0008006" key="4">
    <source>
        <dbReference type="Google" id="ProtNLM"/>
    </source>
</evidence>
<evidence type="ECO:0000256" key="1">
    <source>
        <dbReference type="SAM" id="SignalP"/>
    </source>
</evidence>
<proteinExistence type="predicted"/>
<dbReference type="AlphaFoldDB" id="A0A418XM86"/>
<keyword evidence="1" id="KW-0732">Signal</keyword>
<accession>A0A418XM86</accession>
<dbReference type="EMBL" id="QYUR01000002">
    <property type="protein sequence ID" value="RJG13555.1"/>
    <property type="molecule type" value="Genomic_DNA"/>
</dbReference>
<organism evidence="2 3">
    <name type="scientific">Pseudomonas cavernicola</name>
    <dbReference type="NCBI Taxonomy" id="2320866"/>
    <lineage>
        <taxon>Bacteria</taxon>
        <taxon>Pseudomonadati</taxon>
        <taxon>Pseudomonadota</taxon>
        <taxon>Gammaproteobacteria</taxon>
        <taxon>Pseudomonadales</taxon>
        <taxon>Pseudomonadaceae</taxon>
        <taxon>Pseudomonas</taxon>
    </lineage>
</organism>
<keyword evidence="3" id="KW-1185">Reference proteome</keyword>
<feature type="chain" id="PRO_5019231260" description="Lipoprotein" evidence="1">
    <location>
        <begin position="26"/>
        <end position="167"/>
    </location>
</feature>
<comment type="caution">
    <text evidence="2">The sequence shown here is derived from an EMBL/GenBank/DDBJ whole genome shotgun (WGS) entry which is preliminary data.</text>
</comment>
<evidence type="ECO:0000313" key="3">
    <source>
        <dbReference type="Proteomes" id="UP000284021"/>
    </source>
</evidence>
<sequence length="167" mass="17496">MQTLMAVKFRASILVALVVTLAACATQLAPLYDKALVDGLTSANADTMELIASAAGGTTKETFPSREAQYNKVIGSLDALALQAAARPVPTNNVFDAVKKIVGSSNAPVLSQVISSSTALAGISETVSKMRETDKKQGVTGLEVQAFKGQALIYMDQALTYEAALER</sequence>
<dbReference type="Proteomes" id="UP000284021">
    <property type="component" value="Unassembled WGS sequence"/>
</dbReference>
<dbReference type="RefSeq" id="WP_119954108.1">
    <property type="nucleotide sequence ID" value="NZ_QYUR01000002.1"/>
</dbReference>
<protein>
    <recommendedName>
        <fullName evidence="4">Lipoprotein</fullName>
    </recommendedName>
</protein>
<evidence type="ECO:0000313" key="2">
    <source>
        <dbReference type="EMBL" id="RJG13555.1"/>
    </source>
</evidence>
<name>A0A418XM86_9PSED</name>
<reference evidence="2 3" key="1">
    <citation type="submission" date="2018-09" db="EMBL/GenBank/DDBJ databases">
        <authorList>
            <person name="Zhu H."/>
        </authorList>
    </citation>
    <scope>NUCLEOTIDE SEQUENCE [LARGE SCALE GENOMIC DNA]</scope>
    <source>
        <strain evidence="2 3">K1S02-6</strain>
    </source>
</reference>